<comment type="caution">
    <text evidence="1">The sequence shown here is derived from an EMBL/GenBank/DDBJ whole genome shotgun (WGS) entry which is preliminary data.</text>
</comment>
<proteinExistence type="predicted"/>
<accession>A0A108UDB1</accession>
<dbReference type="AlphaFoldDB" id="A0A108UDB1"/>
<evidence type="ECO:0000313" key="1">
    <source>
        <dbReference type="EMBL" id="KWS06795.1"/>
    </source>
</evidence>
<reference evidence="1 2" key="1">
    <citation type="journal article" date="2014" name="Genome Announc.">
        <title>Draft Genome Sequence of Lysobacter capsici AZ78, a Bacterium Antagonistic to Plant-Pathogenic Oomycetes.</title>
        <authorList>
            <person name="Puopolo G."/>
            <person name="Sonego P."/>
            <person name="Engelen K."/>
            <person name="Pertot I."/>
        </authorList>
    </citation>
    <scope>NUCLEOTIDE SEQUENCE [LARGE SCALE GENOMIC DNA]</scope>
    <source>
        <strain evidence="1 2">AZ78</strain>
    </source>
</reference>
<evidence type="ECO:0000313" key="2">
    <source>
        <dbReference type="Proteomes" id="UP000023435"/>
    </source>
</evidence>
<name>A0A108UDB1_9GAMM</name>
<dbReference type="Proteomes" id="UP000023435">
    <property type="component" value="Unassembled WGS sequence"/>
</dbReference>
<dbReference type="EMBL" id="JAJA02000001">
    <property type="protein sequence ID" value="KWS06795.1"/>
    <property type="molecule type" value="Genomic_DNA"/>
</dbReference>
<gene>
    <name evidence="1" type="ORF">AZ78_4353</name>
</gene>
<organism evidence="1 2">
    <name type="scientific">Lysobacter capsici AZ78</name>
    <dbReference type="NCBI Taxonomy" id="1444315"/>
    <lineage>
        <taxon>Bacteria</taxon>
        <taxon>Pseudomonadati</taxon>
        <taxon>Pseudomonadota</taxon>
        <taxon>Gammaproteobacteria</taxon>
        <taxon>Lysobacterales</taxon>
        <taxon>Lysobacteraceae</taxon>
        <taxon>Lysobacter</taxon>
    </lineage>
</organism>
<sequence length="149" mass="16198">MAIGMRWGNMLSLAHVYSGCDVGTWTPAHGGGYLATLDSAFEGARRVSGMVEERDIEAVLYYSEGTQKWLPNQLYEWLLTKGVDAPEESAASCRFWIENGRLCWNEKLAESPAQVNNFTTSDNAAAPILFYQALSASAAAASPPQGDDD</sequence>
<keyword evidence="2" id="KW-1185">Reference proteome</keyword>
<protein>
    <submittedName>
        <fullName evidence="1">Uncharacterized protein</fullName>
    </submittedName>
</protein>